<feature type="transmembrane region" description="Helical" evidence="3">
    <location>
        <begin position="144"/>
        <end position="164"/>
    </location>
</feature>
<comment type="caution">
    <text evidence="4">The sequence shown here is derived from an EMBL/GenBank/DDBJ whole genome shotgun (WGS) entry which is preliminary data.</text>
</comment>
<proteinExistence type="predicted"/>
<sequence length="616" mass="68390">MLIVTAVVLVLALLLVQYLTVRKIVADRRRAAEEQQRIRETEGAEAAQMLGGMGPAGRVALGGVLVSLYGLWGFARGTAELPFLVAIGFCAMFDVLELQLFRLLYQTADPRKGKTPQYKLMHGTAWGLVSLSATANFVHAPNAVSAPFMAVMPAAAAWVIELELRKRMAGSEKVEEDKGSGGPIRLVIKIWHKVWAAIYGAAGIDPGEKNSEMAQKALGRKAAKRAYELRLSLERQQGLQRQVEALKSEVSSREKTRRLGELQAELDTLAKRTRGPRKRAQKMLMRGDLHEPAATLELLRRMAWLTRTDDVALLTYGPDSKAKQVMEELNIAANADFVEASNRAKEINARAAEVDKVRRKTEKEIEEATKQLNALKGEIETAKKQADEAVETATKQQEEEQNKLSLLREERERLESNDASSEQLYKKTSDELETARQELARANENVREAQDRARELEGQQGTLQERLKRTLDEQEDLKRTAREMADQAQEARNEVVRLQERLAVVEQQAAGVSAKSAKPRGVDARIDAPRKDQGIDPANGGGTRAQIRSLLQKLSPDQRELSQHQLAALLEPDLSVGADAIRRHLRAIANEEAEHAKPDVPGQREETEPAGHGVEQ</sequence>
<evidence type="ECO:0008006" key="6">
    <source>
        <dbReference type="Google" id="ProtNLM"/>
    </source>
</evidence>
<feature type="transmembrane region" description="Helical" evidence="3">
    <location>
        <begin position="6"/>
        <end position="25"/>
    </location>
</feature>
<name>A0A0D7CHE1_9ACTN</name>
<feature type="coiled-coil region" evidence="1">
    <location>
        <begin position="229"/>
        <end position="272"/>
    </location>
</feature>
<dbReference type="PATRIC" id="fig|1240678.4.peg.5478"/>
<dbReference type="PANTHER" id="PTHR43941:SF1">
    <property type="entry name" value="STRUCTURAL MAINTENANCE OF CHROMOSOMES PROTEIN 2"/>
    <property type="match status" value="1"/>
</dbReference>
<evidence type="ECO:0000256" key="2">
    <source>
        <dbReference type="SAM" id="MobiDB-lite"/>
    </source>
</evidence>
<gene>
    <name evidence="4" type="ORF">SNA_25730</name>
</gene>
<keyword evidence="1" id="KW-0175">Coiled coil</keyword>
<protein>
    <recommendedName>
        <fullName evidence="6">Chromosome partition protein Smc</fullName>
    </recommendedName>
</protein>
<keyword evidence="5" id="KW-1185">Reference proteome</keyword>
<feature type="region of interest" description="Disordered" evidence="2">
    <location>
        <begin position="587"/>
        <end position="616"/>
    </location>
</feature>
<dbReference type="EMBL" id="JRKI01000033">
    <property type="protein sequence ID" value="KIZ15628.1"/>
    <property type="molecule type" value="Genomic_DNA"/>
</dbReference>
<evidence type="ECO:0000256" key="1">
    <source>
        <dbReference type="SAM" id="Coils"/>
    </source>
</evidence>
<dbReference type="RefSeq" id="WP_030064122.1">
    <property type="nucleotide sequence ID" value="NZ_JRKI01000033.1"/>
</dbReference>
<evidence type="ECO:0000256" key="3">
    <source>
        <dbReference type="SAM" id="Phobius"/>
    </source>
</evidence>
<accession>A0A0D7CHE1</accession>
<evidence type="ECO:0000313" key="4">
    <source>
        <dbReference type="EMBL" id="KIZ15628.1"/>
    </source>
</evidence>
<organism evidence="4 5">
    <name type="scientific">Streptomyces natalensis ATCC 27448</name>
    <dbReference type="NCBI Taxonomy" id="1240678"/>
    <lineage>
        <taxon>Bacteria</taxon>
        <taxon>Bacillati</taxon>
        <taxon>Actinomycetota</taxon>
        <taxon>Actinomycetes</taxon>
        <taxon>Kitasatosporales</taxon>
        <taxon>Streptomycetaceae</taxon>
        <taxon>Streptomyces</taxon>
    </lineage>
</organism>
<dbReference type="PANTHER" id="PTHR43941">
    <property type="entry name" value="STRUCTURAL MAINTENANCE OF CHROMOSOMES PROTEIN 2"/>
    <property type="match status" value="1"/>
</dbReference>
<keyword evidence="3" id="KW-0812">Transmembrane</keyword>
<keyword evidence="3" id="KW-0472">Membrane</keyword>
<dbReference type="Proteomes" id="UP000032458">
    <property type="component" value="Unassembled WGS sequence"/>
</dbReference>
<feature type="coiled-coil region" evidence="1">
    <location>
        <begin position="344"/>
        <end position="515"/>
    </location>
</feature>
<evidence type="ECO:0000313" key="5">
    <source>
        <dbReference type="Proteomes" id="UP000032458"/>
    </source>
</evidence>
<feature type="compositionally biased region" description="Basic and acidic residues" evidence="2">
    <location>
        <begin position="592"/>
        <end position="616"/>
    </location>
</feature>
<feature type="transmembrane region" description="Helical" evidence="3">
    <location>
        <begin position="56"/>
        <end position="75"/>
    </location>
</feature>
<reference evidence="4 5" key="1">
    <citation type="submission" date="2014-09" db="EMBL/GenBank/DDBJ databases">
        <title>Draft genome sequence of Streptomyces natalensis ATCC 27448, producer of the antifungal pimaricin.</title>
        <authorList>
            <person name="Mendes M.V."/>
            <person name="Beites T."/>
            <person name="Pires S."/>
            <person name="Santos C.L."/>
            <person name="Moradas-Ferreira P."/>
        </authorList>
    </citation>
    <scope>NUCLEOTIDE SEQUENCE [LARGE SCALE GENOMIC DNA]</scope>
    <source>
        <strain evidence="4 5">ATCC 27448</strain>
    </source>
</reference>
<keyword evidence="3" id="KW-1133">Transmembrane helix</keyword>
<feature type="transmembrane region" description="Helical" evidence="3">
    <location>
        <begin position="81"/>
        <end position="100"/>
    </location>
</feature>
<dbReference type="AlphaFoldDB" id="A0A0D7CHE1"/>